<evidence type="ECO:0000313" key="8">
    <source>
        <dbReference type="EMBL" id="GGN89351.1"/>
    </source>
</evidence>
<evidence type="ECO:0000256" key="3">
    <source>
        <dbReference type="ARBA" id="ARBA00023136"/>
    </source>
</evidence>
<comment type="subcellular location">
    <subcellularLocation>
        <location evidence="1">Membrane</location>
        <topology evidence="1">Lipid-anchor</topology>
    </subcellularLocation>
</comment>
<dbReference type="Gene3D" id="3.40.190.10">
    <property type="entry name" value="Periplasmic binding protein-like II"/>
    <property type="match status" value="2"/>
</dbReference>
<dbReference type="InterPro" id="IPR004872">
    <property type="entry name" value="Lipoprotein_NlpA"/>
</dbReference>
<dbReference type="Proteomes" id="UP000626982">
    <property type="component" value="Unassembled WGS sequence"/>
</dbReference>
<dbReference type="PROSITE" id="PS51257">
    <property type="entry name" value="PROKAR_LIPOPROTEIN"/>
    <property type="match status" value="1"/>
</dbReference>
<comment type="caution">
    <text evidence="8">The sequence shown here is derived from an EMBL/GenBank/DDBJ whole genome shotgun (WGS) entry which is preliminary data.</text>
</comment>
<evidence type="ECO:0000313" key="9">
    <source>
        <dbReference type="Proteomes" id="UP000626982"/>
    </source>
</evidence>
<evidence type="ECO:0000256" key="5">
    <source>
        <dbReference type="ARBA" id="ARBA00023288"/>
    </source>
</evidence>
<dbReference type="PANTHER" id="PTHR30429">
    <property type="entry name" value="D-METHIONINE-BINDING LIPOPROTEIN METQ"/>
    <property type="match status" value="1"/>
</dbReference>
<dbReference type="RefSeq" id="WP_188718713.1">
    <property type="nucleotide sequence ID" value="NZ_BAABBD010000004.1"/>
</dbReference>
<dbReference type="PANTHER" id="PTHR30429:SF0">
    <property type="entry name" value="METHIONINE-BINDING LIPOPROTEIN METQ"/>
    <property type="match status" value="1"/>
</dbReference>
<evidence type="ECO:0000256" key="7">
    <source>
        <dbReference type="SAM" id="SignalP"/>
    </source>
</evidence>
<evidence type="ECO:0000256" key="6">
    <source>
        <dbReference type="PIRNR" id="PIRNR002854"/>
    </source>
</evidence>
<feature type="chain" id="PRO_5047403086" description="Lipoprotein" evidence="7">
    <location>
        <begin position="24"/>
        <end position="277"/>
    </location>
</feature>
<keyword evidence="3" id="KW-0472">Membrane</keyword>
<keyword evidence="4" id="KW-0564">Palmitate</keyword>
<evidence type="ECO:0000256" key="1">
    <source>
        <dbReference type="ARBA" id="ARBA00004635"/>
    </source>
</evidence>
<keyword evidence="5 6" id="KW-0449">Lipoprotein</keyword>
<dbReference type="Pfam" id="PF03180">
    <property type="entry name" value="Lipoprotein_9"/>
    <property type="match status" value="1"/>
</dbReference>
<evidence type="ECO:0000256" key="2">
    <source>
        <dbReference type="ARBA" id="ARBA00022729"/>
    </source>
</evidence>
<keyword evidence="9" id="KW-1185">Reference proteome</keyword>
<keyword evidence="2 7" id="KW-0732">Signal</keyword>
<feature type="signal peptide" evidence="7">
    <location>
        <begin position="1"/>
        <end position="23"/>
    </location>
</feature>
<gene>
    <name evidence="8" type="ORF">GCM10010968_25920</name>
</gene>
<comment type="similarity">
    <text evidence="6">Belongs to the nlpA lipoprotein family.</text>
</comment>
<reference evidence="9" key="1">
    <citation type="journal article" date="2019" name="Int. J. Syst. Evol. Microbiol.">
        <title>The Global Catalogue of Microorganisms (GCM) 10K type strain sequencing project: providing services to taxonomists for standard genome sequencing and annotation.</title>
        <authorList>
            <consortium name="The Broad Institute Genomics Platform"/>
            <consortium name="The Broad Institute Genome Sequencing Center for Infectious Disease"/>
            <person name="Wu L."/>
            <person name="Ma J."/>
        </authorList>
    </citation>
    <scope>NUCLEOTIDE SEQUENCE [LARGE SCALE GENOMIC DNA]</scope>
    <source>
        <strain evidence="9">CGMCC 1.6960</strain>
    </source>
</reference>
<proteinExistence type="inferred from homology"/>
<evidence type="ECO:0000256" key="4">
    <source>
        <dbReference type="ARBA" id="ARBA00023139"/>
    </source>
</evidence>
<name>A0ABQ2KRH7_9MICO</name>
<dbReference type="PIRSF" id="PIRSF002854">
    <property type="entry name" value="MetQ"/>
    <property type="match status" value="1"/>
</dbReference>
<accession>A0ABQ2KRH7</accession>
<organism evidence="8 9">
    <name type="scientific">Agrococcus terreus</name>
    <dbReference type="NCBI Taxonomy" id="574649"/>
    <lineage>
        <taxon>Bacteria</taxon>
        <taxon>Bacillati</taxon>
        <taxon>Actinomycetota</taxon>
        <taxon>Actinomycetes</taxon>
        <taxon>Micrococcales</taxon>
        <taxon>Microbacteriaceae</taxon>
        <taxon>Agrococcus</taxon>
    </lineage>
</organism>
<sequence>MTTTLRRRLTAVLAGATAVAALAACSTGNASEPAASDGGSLGTVRVGALPVPAGDLLRWVDENLAEEAGLDIEFVEFSDYNTPNPALTDGSTDANLFQNATFMETYNEQAGGSLVSAGEIYLPAAAFYSETLTSLDELEDGATIAIPNDPTNEGRALGLLAQEGLIEIAEGATTLQDITANPSNFQFTEVENATLPLALPDNDAVFVTASFALPAGLTTDQQILVEGDDSNYFNILATTPELQDDPRIAALTELLTSPETKQYILDTWGGLIVPVAD</sequence>
<dbReference type="SUPFAM" id="SSF53850">
    <property type="entry name" value="Periplasmic binding protein-like II"/>
    <property type="match status" value="1"/>
</dbReference>
<dbReference type="EMBL" id="BMLM01000002">
    <property type="protein sequence ID" value="GGN89351.1"/>
    <property type="molecule type" value="Genomic_DNA"/>
</dbReference>
<protein>
    <recommendedName>
        <fullName evidence="6">Lipoprotein</fullName>
    </recommendedName>
</protein>